<dbReference type="Pfam" id="PF24682">
    <property type="entry name" value="OB_RRP5"/>
    <property type="match status" value="1"/>
</dbReference>
<protein>
    <submittedName>
        <fullName evidence="7">rRNA biogenesis protein rrp5</fullName>
    </submittedName>
</protein>
<evidence type="ECO:0000256" key="5">
    <source>
        <dbReference type="SAM" id="MobiDB-lite"/>
    </source>
</evidence>
<name>A0A1R1X3S9_9FUNG</name>
<feature type="compositionally biased region" description="Polar residues" evidence="5">
    <location>
        <begin position="1731"/>
        <end position="1741"/>
    </location>
</feature>
<feature type="domain" description="S1 motif" evidence="6">
    <location>
        <begin position="851"/>
        <end position="920"/>
    </location>
</feature>
<keyword evidence="8" id="KW-1185">Reference proteome</keyword>
<feature type="region of interest" description="Disordered" evidence="5">
    <location>
        <begin position="76"/>
        <end position="106"/>
    </location>
</feature>
<dbReference type="SUPFAM" id="SSF48452">
    <property type="entry name" value="TPR-like"/>
    <property type="match status" value="2"/>
</dbReference>
<dbReference type="CDD" id="cd05693">
    <property type="entry name" value="S1_Rrp5_repeat_hs1_sc1"/>
    <property type="match status" value="1"/>
</dbReference>
<feature type="domain" description="S1 motif" evidence="6">
    <location>
        <begin position="127"/>
        <end position="240"/>
    </location>
</feature>
<feature type="domain" description="S1 motif" evidence="6">
    <location>
        <begin position="256"/>
        <end position="323"/>
    </location>
</feature>
<dbReference type="InterPro" id="IPR003029">
    <property type="entry name" value="S1_domain"/>
</dbReference>
<dbReference type="SMART" id="SM00316">
    <property type="entry name" value="S1"/>
    <property type="match status" value="13"/>
</dbReference>
<dbReference type="PANTHER" id="PTHR23270">
    <property type="entry name" value="PROGRAMMED CELL DEATH PROTEIN 11 PRE-RRNA PROCESSING PROTEIN RRP5"/>
    <property type="match status" value="1"/>
</dbReference>
<dbReference type="Gene3D" id="1.25.40.10">
    <property type="entry name" value="Tetratricopeptide repeat domain"/>
    <property type="match status" value="2"/>
</dbReference>
<dbReference type="InterPro" id="IPR055430">
    <property type="entry name" value="HAT_Syf1_CNRKL1_C"/>
</dbReference>
<evidence type="ECO:0000256" key="3">
    <source>
        <dbReference type="ARBA" id="ARBA00022737"/>
    </source>
</evidence>
<dbReference type="SUPFAM" id="SSF50249">
    <property type="entry name" value="Nucleic acid-binding proteins"/>
    <property type="match status" value="9"/>
</dbReference>
<feature type="region of interest" description="Disordered" evidence="5">
    <location>
        <begin position="1674"/>
        <end position="1769"/>
    </location>
</feature>
<keyword evidence="4" id="KW-0539">Nucleus</keyword>
<dbReference type="GO" id="GO:0032040">
    <property type="term" value="C:small-subunit processome"/>
    <property type="evidence" value="ECO:0007669"/>
    <property type="project" value="TreeGrafter"/>
</dbReference>
<evidence type="ECO:0000256" key="4">
    <source>
        <dbReference type="ARBA" id="ARBA00023242"/>
    </source>
</evidence>
<dbReference type="InterPro" id="IPR003107">
    <property type="entry name" value="HAT"/>
</dbReference>
<feature type="domain" description="S1 motif" evidence="6">
    <location>
        <begin position="662"/>
        <end position="731"/>
    </location>
</feature>
<dbReference type="SMART" id="SM00386">
    <property type="entry name" value="HAT"/>
    <property type="match status" value="5"/>
</dbReference>
<evidence type="ECO:0000256" key="1">
    <source>
        <dbReference type="ARBA" id="ARBA00004604"/>
    </source>
</evidence>
<evidence type="ECO:0000256" key="2">
    <source>
        <dbReference type="ARBA" id="ARBA00022552"/>
    </source>
</evidence>
<feature type="domain" description="S1 motif" evidence="6">
    <location>
        <begin position="368"/>
        <end position="442"/>
    </location>
</feature>
<sequence>MNFPTKKLATVVGKLPVVKSSENNTTSKSSNGLLPPKKVKPSIEEQDFPRGGSSGLTHIEYKQVTHQADMDLFKEEETTKKAKRKPTIKSTPSKKPKVQDSEPDFDDQVSKAYKSISPLNFRKLIKGDKILGVVSKIDDLGLKISMPDNLVGYVPITQISKELTTLVEDIAQHESADDDDTFQNDDSVLDLSTRFFLGQFVKCSITSVSEAPKKPSKIPNSSNPSQDLSKSDKSIELSLEPEIVNKGLLVGDISTGMVLSASISSIEDHGYVLNIGINGVKGFLPFSQATEFTISNFPHINNPSHDQTQPQKLNIGQVILVSVSLDNKDLGSAKSSQIRVINFTADPKTVSKAQVVDTIGNIHSIQPGSIVNALITSIGEKGATLQFMGFYDSIAPISNLRTTTATDPNEILAKIKMGNNIKVRITYVSLSTDSKQIMVSSSPHITNLSIPKNQSSSIIDSPADLIDSPDHWWPLKYGTIADSIVNRTDDKRGVYSTIKNSSNQSLFSFTTLNNTTDATYDSSNPISLSKFKVGSIVKSRVIGFSPMDNTIITTFKKSVVDEPLFQLSDLSKAQIIKSTIENITPTGIFVRVSPFLTGLVPLDHLSDIKISSIERRFKVGDVVKSQILNINYARKKFTVTFRKSFVESKLLPLISYDQSSISKITNGIVLNIKEKGAIIGFYQGITGYLPINEINTKFVSDINEFLRLGMSIKVRITDIEPSNKKVYCSLIIDPSAQKKSSSKNDVPNTEAAHVGKVYDESTVEFINEANIGLVLSPDNIKATLNIGHLSDHLGNLVERIKSILSIGSKLGIPVVVIENRSTGVIVSAKPLLVHSSKTNSLVKSFDDCKIGMVIAGFVTHTTNFGVFVKFFNGFSGLANINSISDNYISSIESEFQSDQTVLAKIVSVNPNKKTINLSLKPSQVNSSSDESSSDSFSNTANTIFVNQLFGTERKILQSKSESSLLKLYDIYGTILGECMNIKIDQILSYGWTAKVDNKEKSNSLQNPSGFVSLDHVTKNTKDASTKFAEQKSGSVLNAKAIDTDYFKKVIDFSAKTSLAGASKIKDKKRKEIQSKLAELSSSKTEAEVIVELVKEDHLVLSVPSCNNSLVYACSKSLNFREKPFNRYKIGQRLRGQVLVIEDQNRVLCVINPKKEDNLLASVNRIVNNPVDPSVRYFEDYQPGKVTKAKVISISKNKLHANLELADGIKSRLVSNELIGTYSGNENIFTGCNISPGNIIPVVILGAYVSKNSEYLPITRRISPAKAILDLSVENSTSADQRSMKIDDIKPNMEINCIVASVDNARNGGIWVQINNNLKAKIPVSSITNDFDSLKNLTSKFLVGSPILVKITNSNAKKVFIDAILSDVEYTKRQISKPISSAKSLKVGSIVGGYLNKFDAKFGIEVAISCYNSGKTSSVIGKISLIDISDDYRSISSFVKRVSSTNNLIQVKVISLDASAKRVELSSRPSAIENRSDNVVDPLVAEISDLVVGQKVSGFITVVNTNGVFVLIGANRLSGRVKLSEMSKEYIKSPETAFKPGTIVKTTVLSIDSKNKKIELSMIASSDSKPLTEGSIVKGNVTKINDSGLFITIYDNSKRKRILCLCPISEIAEANDQTPKDLLSHYNIGDKVIAKIVKVDDKSKITLSLKSSHFINSDGEKLEAEDQELQAPDFEELSDIENSDVDSDQMDVDNDETKVNSENEDVDMCEEDGANESDEEEEEEEEESASSKPTLNISSGFSWENDVEDEDEGMVSDEGSDEESSEFKKSDGLKIKKKSNVVDDITGDILDKQPTTVEEFERLLVSSPNSSFIWVSYMAFYCDLGEIEMARKVCERGLDKISFRMEKEKMNLYVASLNLEYKFGNKETLKSALDKALTFMNQKHIYIQLASIYSANNDNDLCLDTFVTMSKKFKTSAKVWTKYYEFCLKTQIESNEIMKRSLICLPKRKHIKVISKYATLSFKYSQQEVARTIFENLISNYPNRTDLWNVYLDLETKNLKTLGSTSETDISLVRNLFTRVTSLKFNARNMKLFFKKWLGFENNFGTENNVNDVKRRAMEYVQSL</sequence>
<feature type="domain" description="S1 motif" evidence="6">
    <location>
        <begin position="755"/>
        <end position="829"/>
    </location>
</feature>
<feature type="domain" description="S1 motif" evidence="6">
    <location>
        <begin position="1492"/>
        <end position="1562"/>
    </location>
</feature>
<dbReference type="InterPro" id="IPR057300">
    <property type="entry name" value="OB_Rrp5"/>
</dbReference>
<dbReference type="Pfam" id="PF00575">
    <property type="entry name" value="S1"/>
    <property type="match status" value="5"/>
</dbReference>
<dbReference type="InterPro" id="IPR048059">
    <property type="entry name" value="Rrp5_S1_rpt_hs1_sc1"/>
</dbReference>
<evidence type="ECO:0000313" key="7">
    <source>
        <dbReference type="EMBL" id="OMJ09298.1"/>
    </source>
</evidence>
<evidence type="ECO:0000259" key="6">
    <source>
        <dbReference type="PROSITE" id="PS50126"/>
    </source>
</evidence>
<feature type="domain" description="S1 motif" evidence="6">
    <location>
        <begin position="1573"/>
        <end position="1649"/>
    </location>
</feature>
<dbReference type="Proteomes" id="UP000187429">
    <property type="component" value="Unassembled WGS sequence"/>
</dbReference>
<feature type="domain" description="S1 motif" evidence="6">
    <location>
        <begin position="1291"/>
        <end position="1372"/>
    </location>
</feature>
<dbReference type="GO" id="GO:0003723">
    <property type="term" value="F:RNA binding"/>
    <property type="evidence" value="ECO:0007669"/>
    <property type="project" value="TreeGrafter"/>
</dbReference>
<feature type="compositionally biased region" description="Acidic residues" evidence="5">
    <location>
        <begin position="1701"/>
        <end position="1727"/>
    </location>
</feature>
<feature type="domain" description="S1 motif" evidence="6">
    <location>
        <begin position="1387"/>
        <end position="1467"/>
    </location>
</feature>
<dbReference type="InterPro" id="IPR045209">
    <property type="entry name" value="Rrp5"/>
</dbReference>
<dbReference type="Gene3D" id="2.40.50.140">
    <property type="entry name" value="Nucleic acid-binding proteins"/>
    <property type="match status" value="8"/>
</dbReference>
<organism evidence="7 8">
    <name type="scientific">Smittium culicis</name>
    <dbReference type="NCBI Taxonomy" id="133412"/>
    <lineage>
        <taxon>Eukaryota</taxon>
        <taxon>Fungi</taxon>
        <taxon>Fungi incertae sedis</taxon>
        <taxon>Zoopagomycota</taxon>
        <taxon>Kickxellomycotina</taxon>
        <taxon>Harpellomycetes</taxon>
        <taxon>Harpellales</taxon>
        <taxon>Legeriomycetaceae</taxon>
        <taxon>Smittium</taxon>
    </lineage>
</organism>
<evidence type="ECO:0000313" key="8">
    <source>
        <dbReference type="Proteomes" id="UP000187429"/>
    </source>
</evidence>
<reference evidence="8" key="1">
    <citation type="submission" date="2017-01" db="EMBL/GenBank/DDBJ databases">
        <authorList>
            <person name="Wang Y."/>
            <person name="White M."/>
            <person name="Kvist S."/>
            <person name="Moncalvo J.-M."/>
        </authorList>
    </citation>
    <scope>NUCLEOTIDE SEQUENCE [LARGE SCALE GENOMIC DNA]</scope>
    <source>
        <strain evidence="8">ID-206-W2</strain>
    </source>
</reference>
<feature type="compositionally biased region" description="Acidic residues" evidence="5">
    <location>
        <begin position="1744"/>
        <end position="1763"/>
    </location>
</feature>
<feature type="domain" description="S1 motif" evidence="6">
    <location>
        <begin position="478"/>
        <end position="556"/>
    </location>
</feature>
<feature type="domain" description="S1 motif" evidence="6">
    <location>
        <begin position="573"/>
        <end position="642"/>
    </location>
</feature>
<gene>
    <name evidence="7" type="ORF">AYI69_g10734</name>
</gene>
<keyword evidence="2" id="KW-0698">rRNA processing</keyword>
<dbReference type="GO" id="GO:0006364">
    <property type="term" value="P:rRNA processing"/>
    <property type="evidence" value="ECO:0007669"/>
    <property type="project" value="UniProtKB-KW"/>
</dbReference>
<dbReference type="PROSITE" id="PS50126">
    <property type="entry name" value="S1"/>
    <property type="match status" value="12"/>
</dbReference>
<dbReference type="EMBL" id="LSSM01007109">
    <property type="protein sequence ID" value="OMJ09298.1"/>
    <property type="molecule type" value="Genomic_DNA"/>
</dbReference>
<feature type="compositionally biased region" description="Basic residues" evidence="5">
    <location>
        <begin position="81"/>
        <end position="96"/>
    </location>
</feature>
<dbReference type="Pfam" id="PF23231">
    <property type="entry name" value="HAT_Syf1_CNRKL1_C"/>
    <property type="match status" value="1"/>
</dbReference>
<keyword evidence="3" id="KW-0677">Repeat</keyword>
<dbReference type="OrthoDB" id="412781at2759"/>
<dbReference type="PANTHER" id="PTHR23270:SF10">
    <property type="entry name" value="PROTEIN RRP5 HOMOLOG"/>
    <property type="match status" value="1"/>
</dbReference>
<feature type="compositionally biased region" description="Acidic residues" evidence="5">
    <location>
        <begin position="1674"/>
        <end position="1693"/>
    </location>
</feature>
<proteinExistence type="predicted"/>
<comment type="caution">
    <text evidence="7">The sequence shown here is derived from an EMBL/GenBank/DDBJ whole genome shotgun (WGS) entry which is preliminary data.</text>
</comment>
<feature type="compositionally biased region" description="Low complexity" evidence="5">
    <location>
        <begin position="19"/>
        <end position="31"/>
    </location>
</feature>
<dbReference type="InterPro" id="IPR011990">
    <property type="entry name" value="TPR-like_helical_dom_sf"/>
</dbReference>
<feature type="region of interest" description="Disordered" evidence="5">
    <location>
        <begin position="211"/>
        <end position="232"/>
    </location>
</feature>
<dbReference type="InterPro" id="IPR012340">
    <property type="entry name" value="NA-bd_OB-fold"/>
</dbReference>
<comment type="subcellular location">
    <subcellularLocation>
        <location evidence="1">Nucleus</location>
        <location evidence="1">Nucleolus</location>
    </subcellularLocation>
</comment>
<feature type="region of interest" description="Disordered" evidence="5">
    <location>
        <begin position="17"/>
        <end position="60"/>
    </location>
</feature>
<accession>A0A1R1X3S9</accession>
<dbReference type="FunFam" id="2.40.50.140:FF:000103">
    <property type="entry name" value="protein RRP5 homolog"/>
    <property type="match status" value="3"/>
</dbReference>